<dbReference type="Pfam" id="PF00069">
    <property type="entry name" value="Pkinase"/>
    <property type="match status" value="2"/>
</dbReference>
<dbReference type="SMART" id="SM00220">
    <property type="entry name" value="S_TKc"/>
    <property type="match status" value="1"/>
</dbReference>
<accession>A0A182J9L2</accession>
<dbReference type="Gene3D" id="3.30.200.20">
    <property type="entry name" value="Phosphorylase Kinase, domain 1"/>
    <property type="match status" value="1"/>
</dbReference>
<dbReference type="PROSITE" id="PS00108">
    <property type="entry name" value="PROTEIN_KINASE_ST"/>
    <property type="match status" value="1"/>
</dbReference>
<dbReference type="AlphaFoldDB" id="A0A182J9L2"/>
<evidence type="ECO:0000313" key="4">
    <source>
        <dbReference type="EnsemblMetazoa" id="AATE013964-PA.1"/>
    </source>
</evidence>
<dbReference type="GO" id="GO:0004674">
    <property type="term" value="F:protein serine/threonine kinase activity"/>
    <property type="evidence" value="ECO:0007669"/>
    <property type="project" value="TreeGrafter"/>
</dbReference>
<dbReference type="SUPFAM" id="SSF56112">
    <property type="entry name" value="Protein kinase-like (PK-like)"/>
    <property type="match status" value="1"/>
</dbReference>
<dbReference type="GO" id="GO:0035556">
    <property type="term" value="P:intracellular signal transduction"/>
    <property type="evidence" value="ECO:0007669"/>
    <property type="project" value="TreeGrafter"/>
</dbReference>
<reference evidence="4" key="1">
    <citation type="submission" date="2022-08" db="UniProtKB">
        <authorList>
            <consortium name="EnsemblMetazoa"/>
        </authorList>
    </citation>
    <scope>IDENTIFICATION</scope>
    <source>
        <strain evidence="4">EBRO</strain>
    </source>
</reference>
<organism evidence="4">
    <name type="scientific">Anopheles atroparvus</name>
    <name type="common">European mosquito</name>
    <dbReference type="NCBI Taxonomy" id="41427"/>
    <lineage>
        <taxon>Eukaryota</taxon>
        <taxon>Metazoa</taxon>
        <taxon>Ecdysozoa</taxon>
        <taxon>Arthropoda</taxon>
        <taxon>Hexapoda</taxon>
        <taxon>Insecta</taxon>
        <taxon>Pterygota</taxon>
        <taxon>Neoptera</taxon>
        <taxon>Endopterygota</taxon>
        <taxon>Diptera</taxon>
        <taxon>Nematocera</taxon>
        <taxon>Culicoidea</taxon>
        <taxon>Culicidae</taxon>
        <taxon>Anophelinae</taxon>
        <taxon>Anopheles</taxon>
    </lineage>
</organism>
<dbReference type="PANTHER" id="PTHR24346">
    <property type="entry name" value="MAP/MICROTUBULE AFFINITY-REGULATING KINASE"/>
    <property type="match status" value="1"/>
</dbReference>
<proteinExistence type="predicted"/>
<dbReference type="EnsemblMetazoa" id="AATE013964-RA">
    <property type="protein sequence ID" value="AATE013964-PA.1"/>
    <property type="gene ID" value="AATE013964"/>
</dbReference>
<keyword evidence="1" id="KW-0547">Nucleotide-binding</keyword>
<evidence type="ECO:0000256" key="1">
    <source>
        <dbReference type="ARBA" id="ARBA00022741"/>
    </source>
</evidence>
<keyword evidence="2" id="KW-0067">ATP-binding</keyword>
<name>A0A182J9L2_ANOAO</name>
<dbReference type="InterPro" id="IPR011009">
    <property type="entry name" value="Kinase-like_dom_sf"/>
</dbReference>
<dbReference type="InterPro" id="IPR000719">
    <property type="entry name" value="Prot_kinase_dom"/>
</dbReference>
<evidence type="ECO:0000256" key="2">
    <source>
        <dbReference type="ARBA" id="ARBA00022840"/>
    </source>
</evidence>
<dbReference type="Gene3D" id="1.10.510.10">
    <property type="entry name" value="Transferase(Phosphotransferase) domain 1"/>
    <property type="match status" value="1"/>
</dbReference>
<dbReference type="PROSITE" id="PS50011">
    <property type="entry name" value="PROTEIN_KINASE_DOM"/>
    <property type="match status" value="1"/>
</dbReference>
<dbReference type="PANTHER" id="PTHR24346:SF30">
    <property type="entry name" value="MATERNAL EMBRYONIC LEUCINE ZIPPER KINASE"/>
    <property type="match status" value="1"/>
</dbReference>
<feature type="domain" description="Protein kinase" evidence="3">
    <location>
        <begin position="31"/>
        <end position="262"/>
    </location>
</feature>
<dbReference type="STRING" id="41427.A0A182J9L2"/>
<dbReference type="GO" id="GO:0005737">
    <property type="term" value="C:cytoplasm"/>
    <property type="evidence" value="ECO:0007669"/>
    <property type="project" value="TreeGrafter"/>
</dbReference>
<sequence length="298" mass="33888">MESTEESLRSALQEENRRFSDLHPTLKTHGLIVEKIIGRGAYSWVMKAIDKNRKKYVAVKMISKRTANENLIVKFIPRELDVIRELRHPHIIRFYDYIETTLCQLADALEYVHKRGIAHRDIKCENIVLDASDTLKLIDFGFACRVRSTGNKSGDKVPSPYFSTTFCGSLAYASPELLSLTPYEPQPCDVWATGVVLYVMLFGRPPFSNSKNVTVLLEFISKGLCIPEGNKVSADVEQLMRQIFVPVGKRLNAAQLRRCSWMQRATRKTRSTENMKNGVACNGITDRKRVKLDDANKT</sequence>
<dbReference type="InterPro" id="IPR008271">
    <property type="entry name" value="Ser/Thr_kinase_AS"/>
</dbReference>
<protein>
    <recommendedName>
        <fullName evidence="3">Protein kinase domain-containing protein</fullName>
    </recommendedName>
</protein>
<evidence type="ECO:0000259" key="3">
    <source>
        <dbReference type="PROSITE" id="PS50011"/>
    </source>
</evidence>
<dbReference type="VEuPathDB" id="VectorBase:AATE013964"/>
<dbReference type="GO" id="GO:0005524">
    <property type="term" value="F:ATP binding"/>
    <property type="evidence" value="ECO:0007669"/>
    <property type="project" value="UniProtKB-KW"/>
</dbReference>